<keyword evidence="9" id="KW-1278">Translocase</keyword>
<name>A0A1B1YXR9_9GAST</name>
<keyword evidence="12" id="KW-0520">NAD</keyword>
<dbReference type="InterPro" id="IPR050175">
    <property type="entry name" value="Complex_I_Subunit_2"/>
</dbReference>
<feature type="chain" id="PRO_5008533145" description="NADH-ubiquinone oxidoreductase chain 2" evidence="19">
    <location>
        <begin position="22"/>
        <end position="312"/>
    </location>
</feature>
<evidence type="ECO:0000256" key="10">
    <source>
        <dbReference type="ARBA" id="ARBA00022982"/>
    </source>
</evidence>
<keyword evidence="19" id="KW-0732">Signal</keyword>
<dbReference type="EC" id="7.1.1.2" evidence="3"/>
<evidence type="ECO:0000256" key="17">
    <source>
        <dbReference type="ARBA" id="ARBA00049551"/>
    </source>
</evidence>
<keyword evidence="7 18" id="KW-0812">Transmembrane</keyword>
<protein>
    <recommendedName>
        <fullName evidence="4">NADH-ubiquinone oxidoreductase chain 2</fullName>
        <ecNumber evidence="3">7.1.1.2</ecNumber>
    </recommendedName>
    <alternativeName>
        <fullName evidence="16">NADH dehydrogenase subunit 2</fullName>
    </alternativeName>
</protein>
<proteinExistence type="inferred from homology"/>
<feature type="signal peptide" evidence="19">
    <location>
        <begin position="1"/>
        <end position="21"/>
    </location>
</feature>
<reference evidence="21" key="1">
    <citation type="submission" date="2015-12" db="EMBL/GenBank/DDBJ databases">
        <authorList>
            <person name="Shamseldin A."/>
            <person name="Moawad H."/>
            <person name="Abd El-Rahim W.M."/>
            <person name="Sadowsky M.J."/>
        </authorList>
    </citation>
    <scope>NUCLEOTIDE SEQUENCE</scope>
</reference>
<reference evidence="21" key="2">
    <citation type="journal article" date="2016" name="Mitochondrial DNA Part B Resour">
        <title>Complete sequences of mitochondrial genome of Hypselodoris festiva (A. Adams, 1861) (Mollusca, Gastropoda, Nudibranchia).</title>
        <authorList>
            <person name="Karagozlu M.Z."/>
            <person name="Sung J.M."/>
            <person name="Lee J.H."/>
            <person name="Kwak W."/>
            <person name="Kim C.-B."/>
        </authorList>
    </citation>
    <scope>NUCLEOTIDE SEQUENCE</scope>
</reference>
<evidence type="ECO:0000256" key="8">
    <source>
        <dbReference type="ARBA" id="ARBA00022792"/>
    </source>
</evidence>
<feature type="transmembrane region" description="Helical" evidence="18">
    <location>
        <begin position="85"/>
        <end position="102"/>
    </location>
</feature>
<feature type="domain" description="NADH:quinone oxidoreductase/Mrp antiporter transmembrane" evidence="20">
    <location>
        <begin position="22"/>
        <end position="209"/>
    </location>
</feature>
<evidence type="ECO:0000256" key="2">
    <source>
        <dbReference type="ARBA" id="ARBA00007012"/>
    </source>
</evidence>
<evidence type="ECO:0000256" key="9">
    <source>
        <dbReference type="ARBA" id="ARBA00022967"/>
    </source>
</evidence>
<evidence type="ECO:0000256" key="13">
    <source>
        <dbReference type="ARBA" id="ARBA00023075"/>
    </source>
</evidence>
<dbReference type="GO" id="GO:0008137">
    <property type="term" value="F:NADH dehydrogenase (ubiquinone) activity"/>
    <property type="evidence" value="ECO:0007669"/>
    <property type="project" value="UniProtKB-EC"/>
</dbReference>
<feature type="transmembrane region" description="Helical" evidence="18">
    <location>
        <begin position="219"/>
        <end position="241"/>
    </location>
</feature>
<organism evidence="21">
    <name type="scientific">Hypselodoris festiva</name>
    <dbReference type="NCBI Taxonomy" id="1884254"/>
    <lineage>
        <taxon>Eukaryota</taxon>
        <taxon>Metazoa</taxon>
        <taxon>Spiralia</taxon>
        <taxon>Lophotrochozoa</taxon>
        <taxon>Mollusca</taxon>
        <taxon>Gastropoda</taxon>
        <taxon>Heterobranchia</taxon>
        <taxon>Euthyneura</taxon>
        <taxon>Nudipleura</taxon>
        <taxon>Nudibranchia</taxon>
        <taxon>Doridina</taxon>
        <taxon>Eudoridoidea</taxon>
        <taxon>Chromodorididae</taxon>
        <taxon>Hypselodoris</taxon>
    </lineage>
</organism>
<dbReference type="GO" id="GO:0006120">
    <property type="term" value="P:mitochondrial electron transport, NADH to ubiquinone"/>
    <property type="evidence" value="ECO:0007669"/>
    <property type="project" value="TreeGrafter"/>
</dbReference>
<dbReference type="RefSeq" id="YP_009271547.1">
    <property type="nucleotide sequence ID" value="NC_030774.1"/>
</dbReference>
<feature type="transmembrane region" description="Helical" evidence="18">
    <location>
        <begin position="253"/>
        <end position="272"/>
    </location>
</feature>
<feature type="transmembrane region" description="Helical" evidence="18">
    <location>
        <begin position="292"/>
        <end position="311"/>
    </location>
</feature>
<dbReference type="EMBL" id="KU365323">
    <property type="protein sequence ID" value="ANX10027.1"/>
    <property type="molecule type" value="Genomic_DNA"/>
</dbReference>
<evidence type="ECO:0000256" key="18">
    <source>
        <dbReference type="SAM" id="Phobius"/>
    </source>
</evidence>
<geneLocation type="mitochondrion" evidence="21"/>
<evidence type="ECO:0000256" key="7">
    <source>
        <dbReference type="ARBA" id="ARBA00022692"/>
    </source>
</evidence>
<evidence type="ECO:0000259" key="20">
    <source>
        <dbReference type="Pfam" id="PF00361"/>
    </source>
</evidence>
<gene>
    <name evidence="21" type="primary">ND2</name>
</gene>
<evidence type="ECO:0000256" key="12">
    <source>
        <dbReference type="ARBA" id="ARBA00023027"/>
    </source>
</evidence>
<dbReference type="GeneID" id="28481872"/>
<evidence type="ECO:0000256" key="4">
    <source>
        <dbReference type="ARBA" id="ARBA00021008"/>
    </source>
</evidence>
<dbReference type="GO" id="GO:0005743">
    <property type="term" value="C:mitochondrial inner membrane"/>
    <property type="evidence" value="ECO:0007669"/>
    <property type="project" value="UniProtKB-SubCell"/>
</dbReference>
<keyword evidence="6" id="KW-0679">Respiratory chain</keyword>
<comment type="subcellular location">
    <subcellularLocation>
        <location evidence="1">Mitochondrion inner membrane</location>
        <topology evidence="1">Multi-pass membrane protein</topology>
    </subcellularLocation>
</comment>
<evidence type="ECO:0000256" key="11">
    <source>
        <dbReference type="ARBA" id="ARBA00022989"/>
    </source>
</evidence>
<keyword evidence="11 18" id="KW-1133">Transmembrane helix</keyword>
<evidence type="ECO:0000256" key="1">
    <source>
        <dbReference type="ARBA" id="ARBA00004448"/>
    </source>
</evidence>
<dbReference type="CTD" id="4536"/>
<keyword evidence="15 18" id="KW-0472">Membrane</keyword>
<accession>A0A1B1YXR9</accession>
<comment type="similarity">
    <text evidence="2">Belongs to the complex I subunit 2 family.</text>
</comment>
<evidence type="ECO:0000256" key="3">
    <source>
        <dbReference type="ARBA" id="ARBA00012944"/>
    </source>
</evidence>
<keyword evidence="10" id="KW-0249">Electron transport</keyword>
<evidence type="ECO:0000256" key="6">
    <source>
        <dbReference type="ARBA" id="ARBA00022660"/>
    </source>
</evidence>
<keyword evidence="13" id="KW-0830">Ubiquinone</keyword>
<sequence>MASGNLLFLLVLIMGPLVSLSSSNWVICWVGLELSFFGAIPMLLSDSTYLSLSKESVIKYFCIQAMGSGLLMIGGMMYYMSYFSFWLWSALFIGSLFVKLGVFPVHFWVPSVVVGLNWLPMFILLTWQKVGPFAFLINILENNSWMSMTTLTFGSVSALVGAIIGLNQTSVRAMLGSSSVAHTGWALAGATLGSLWTFFFIYCFSFGMLMMFFMLEEDLMISLGILSLSGLPPFVMFVAKWSILKSFLYSSSSWLFLSLLILGAFLSLFFYLKFFYSYYLNYLSKGTMSKKLFSFGSLISLVLFGTTFLLFI</sequence>
<dbReference type="PANTHER" id="PTHR46552">
    <property type="entry name" value="NADH-UBIQUINONE OXIDOREDUCTASE CHAIN 2"/>
    <property type="match status" value="1"/>
</dbReference>
<dbReference type="Pfam" id="PF00361">
    <property type="entry name" value="Proton_antipo_M"/>
    <property type="match status" value="1"/>
</dbReference>
<dbReference type="InterPro" id="IPR001750">
    <property type="entry name" value="ND/Mrp_TM"/>
</dbReference>
<evidence type="ECO:0000256" key="19">
    <source>
        <dbReference type="SAM" id="SignalP"/>
    </source>
</evidence>
<evidence type="ECO:0000256" key="14">
    <source>
        <dbReference type="ARBA" id="ARBA00023128"/>
    </source>
</evidence>
<feature type="transmembrane region" description="Helical" evidence="18">
    <location>
        <begin position="57"/>
        <end position="79"/>
    </location>
</feature>
<evidence type="ECO:0000313" key="21">
    <source>
        <dbReference type="EMBL" id="ANX10027.1"/>
    </source>
</evidence>
<keyword evidence="14 21" id="KW-0496">Mitochondrion</keyword>
<keyword evidence="5" id="KW-0813">Transport</keyword>
<keyword evidence="8" id="KW-0999">Mitochondrion inner membrane</keyword>
<dbReference type="PANTHER" id="PTHR46552:SF1">
    <property type="entry name" value="NADH-UBIQUINONE OXIDOREDUCTASE CHAIN 2"/>
    <property type="match status" value="1"/>
</dbReference>
<evidence type="ECO:0000256" key="5">
    <source>
        <dbReference type="ARBA" id="ARBA00022448"/>
    </source>
</evidence>
<evidence type="ECO:0000256" key="16">
    <source>
        <dbReference type="ARBA" id="ARBA00031028"/>
    </source>
</evidence>
<feature type="transmembrane region" description="Helical" evidence="18">
    <location>
        <begin position="187"/>
        <end position="213"/>
    </location>
</feature>
<evidence type="ECO:0000256" key="15">
    <source>
        <dbReference type="ARBA" id="ARBA00023136"/>
    </source>
</evidence>
<feature type="transmembrane region" description="Helical" evidence="18">
    <location>
        <begin position="145"/>
        <end position="166"/>
    </location>
</feature>
<comment type="catalytic activity">
    <reaction evidence="17">
        <text>a ubiquinone + NADH + 5 H(+)(in) = a ubiquinol + NAD(+) + 4 H(+)(out)</text>
        <dbReference type="Rhea" id="RHEA:29091"/>
        <dbReference type="Rhea" id="RHEA-COMP:9565"/>
        <dbReference type="Rhea" id="RHEA-COMP:9566"/>
        <dbReference type="ChEBI" id="CHEBI:15378"/>
        <dbReference type="ChEBI" id="CHEBI:16389"/>
        <dbReference type="ChEBI" id="CHEBI:17976"/>
        <dbReference type="ChEBI" id="CHEBI:57540"/>
        <dbReference type="ChEBI" id="CHEBI:57945"/>
        <dbReference type="EC" id="7.1.1.2"/>
    </reaction>
</comment>
<dbReference type="AlphaFoldDB" id="A0A1B1YXR9"/>